<dbReference type="SUPFAM" id="SSF53474">
    <property type="entry name" value="alpha/beta-Hydrolases"/>
    <property type="match status" value="1"/>
</dbReference>
<sequence>MATISVNDVELYYTQTGKGAPLLFLHGNGEDHTTFTPLIAKLSRDFTCYAIDSRNHGKSAVHSDYHYDAMMKDIHAFITALNLAPVRIVGFSDGSIITMLLAMKYPQLAERIVLLGPNLSPNDFTPACTRYVERLYRLDPNPLYKMMLEEPNISPKDLHAISAKTLIMGGENDVYIEGTFETIAHNIEGAQLFILKDHDHSSYIVQNDLIYAWLYDFLK</sequence>
<dbReference type="Pfam" id="PF00561">
    <property type="entry name" value="Abhydrolase_1"/>
    <property type="match status" value="1"/>
</dbReference>
<gene>
    <name evidence="2" type="ORF">J7561_05765</name>
</gene>
<dbReference type="RefSeq" id="WP_213403872.1">
    <property type="nucleotide sequence ID" value="NZ_JAGIBT010000005.1"/>
</dbReference>
<comment type="caution">
    <text evidence="2">The sequence shown here is derived from an EMBL/GenBank/DDBJ whole genome shotgun (WGS) entry which is preliminary data.</text>
</comment>
<dbReference type="PANTHER" id="PTHR46331">
    <property type="entry name" value="VALACYCLOVIR HYDROLASE"/>
    <property type="match status" value="1"/>
</dbReference>
<reference evidence="2" key="1">
    <citation type="submission" date="2021-03" db="EMBL/GenBank/DDBJ databases">
        <title>Identification and antibiotic profiling of Wohlfahrtiimonas chitiniclastica, an underestimated human pathogen.</title>
        <authorList>
            <person name="Kopf A."/>
            <person name="Bunk B."/>
            <person name="Coldewey S."/>
            <person name="Gunzer F."/>
            <person name="Riedel T."/>
            <person name="Schroettner P."/>
        </authorList>
    </citation>
    <scope>NUCLEOTIDE SEQUENCE</scope>
    <source>
        <strain evidence="2">DSM 100917</strain>
    </source>
</reference>
<dbReference type="InterPro" id="IPR029058">
    <property type="entry name" value="AB_hydrolase_fold"/>
</dbReference>
<feature type="domain" description="AB hydrolase-1" evidence="1">
    <location>
        <begin position="21"/>
        <end position="130"/>
    </location>
</feature>
<dbReference type="Gene3D" id="3.40.50.1820">
    <property type="entry name" value="alpha/beta hydrolase"/>
    <property type="match status" value="1"/>
</dbReference>
<organism evidence="2 3">
    <name type="scientific">Wohlfahrtiimonas chitiniclastica</name>
    <dbReference type="NCBI Taxonomy" id="400946"/>
    <lineage>
        <taxon>Bacteria</taxon>
        <taxon>Pseudomonadati</taxon>
        <taxon>Pseudomonadota</taxon>
        <taxon>Gammaproteobacteria</taxon>
        <taxon>Cardiobacteriales</taxon>
        <taxon>Ignatzschineriaceae</taxon>
        <taxon>Wohlfahrtiimonas</taxon>
    </lineage>
</organism>
<dbReference type="Proteomes" id="UP000680020">
    <property type="component" value="Unassembled WGS sequence"/>
</dbReference>
<dbReference type="GO" id="GO:0017171">
    <property type="term" value="F:serine hydrolase activity"/>
    <property type="evidence" value="ECO:0007669"/>
    <property type="project" value="TreeGrafter"/>
</dbReference>
<evidence type="ECO:0000313" key="2">
    <source>
        <dbReference type="EMBL" id="MBS7824709.1"/>
    </source>
</evidence>
<accession>A0AB35BY93</accession>
<proteinExistence type="predicted"/>
<dbReference type="AlphaFoldDB" id="A0AB35BY93"/>
<name>A0AB35BY93_9GAMM</name>
<evidence type="ECO:0000259" key="1">
    <source>
        <dbReference type="Pfam" id="PF00561"/>
    </source>
</evidence>
<dbReference type="InterPro" id="IPR000073">
    <property type="entry name" value="AB_hydrolase_1"/>
</dbReference>
<keyword evidence="2" id="KW-0378">Hydrolase</keyword>
<dbReference type="PANTHER" id="PTHR46331:SF2">
    <property type="entry name" value="VALACYCLOVIR HYDROLASE"/>
    <property type="match status" value="1"/>
</dbReference>
<evidence type="ECO:0000313" key="3">
    <source>
        <dbReference type="Proteomes" id="UP000680020"/>
    </source>
</evidence>
<dbReference type="EMBL" id="JAGIBU010000004">
    <property type="protein sequence ID" value="MBS7824709.1"/>
    <property type="molecule type" value="Genomic_DNA"/>
</dbReference>
<protein>
    <submittedName>
        <fullName evidence="2">Alpha/beta hydrolase</fullName>
    </submittedName>
</protein>